<dbReference type="Proteomes" id="UP001055804">
    <property type="component" value="Unassembled WGS sequence"/>
</dbReference>
<accession>A0A9J6PBY7</accession>
<sequence>MEHRFGFATSDPYCSVPRVLDCLRKMGFGLAALAVEGAGERGYIVTLAVVATGQPLDNLADRLAAISGVRLCSRPGGGEGAAGERETDHG</sequence>
<reference evidence="1" key="1">
    <citation type="submission" date="2022-06" db="EMBL/GenBank/DDBJ databases">
        <title>Isolation and Genomics of Futiania mangrovii gen. nov., sp. nov., a Rare and Metabolically-versatile member in the Class Alphaproteobacteria.</title>
        <authorList>
            <person name="Liu L."/>
            <person name="Huang W.-C."/>
            <person name="Pan J."/>
            <person name="Li J."/>
            <person name="Huang Y."/>
            <person name="Du H."/>
            <person name="Liu Y."/>
            <person name="Li M."/>
        </authorList>
    </citation>
    <scope>NUCLEOTIDE SEQUENCE</scope>
    <source>
        <strain evidence="1">FT118</strain>
    </source>
</reference>
<proteinExistence type="predicted"/>
<name>A0A9J6PBY7_9PROT</name>
<comment type="caution">
    <text evidence="1">The sequence shown here is derived from an EMBL/GenBank/DDBJ whole genome shotgun (WGS) entry which is preliminary data.</text>
</comment>
<dbReference type="EMBL" id="JAMZFT010000001">
    <property type="protein sequence ID" value="MCP1335280.1"/>
    <property type="molecule type" value="Genomic_DNA"/>
</dbReference>
<organism evidence="1 2">
    <name type="scientific">Futiania mangrovi</name>
    <dbReference type="NCBI Taxonomy" id="2959716"/>
    <lineage>
        <taxon>Bacteria</taxon>
        <taxon>Pseudomonadati</taxon>
        <taxon>Pseudomonadota</taxon>
        <taxon>Alphaproteobacteria</taxon>
        <taxon>Futianiales</taxon>
        <taxon>Futianiaceae</taxon>
        <taxon>Futiania</taxon>
    </lineage>
</organism>
<dbReference type="AlphaFoldDB" id="A0A9J6PBY7"/>
<protein>
    <submittedName>
        <fullName evidence="1">Uncharacterized protein</fullName>
    </submittedName>
</protein>
<evidence type="ECO:0000313" key="1">
    <source>
        <dbReference type="EMBL" id="MCP1335280.1"/>
    </source>
</evidence>
<keyword evidence="2" id="KW-1185">Reference proteome</keyword>
<evidence type="ECO:0000313" key="2">
    <source>
        <dbReference type="Proteomes" id="UP001055804"/>
    </source>
</evidence>
<dbReference type="RefSeq" id="WP_269331229.1">
    <property type="nucleotide sequence ID" value="NZ_JAMZFT010000001.1"/>
</dbReference>
<gene>
    <name evidence="1" type="ORF">NJQ99_02560</name>
</gene>